<feature type="domain" description="AAA" evidence="1">
    <location>
        <begin position="47"/>
        <end position="177"/>
    </location>
</feature>
<reference evidence="2 3" key="1">
    <citation type="journal article" date="2016" name="Nat. Commun.">
        <title>Thousands of microbial genomes shed light on interconnected biogeochemical processes in an aquifer system.</title>
        <authorList>
            <person name="Anantharaman K."/>
            <person name="Brown C.T."/>
            <person name="Hug L.A."/>
            <person name="Sharon I."/>
            <person name="Castelle C.J."/>
            <person name="Probst A.J."/>
            <person name="Thomas B.C."/>
            <person name="Singh A."/>
            <person name="Wilkins M.J."/>
            <person name="Karaoz U."/>
            <person name="Brodie E.L."/>
            <person name="Williams K.H."/>
            <person name="Hubbard S.S."/>
            <person name="Banfield J.F."/>
        </authorList>
    </citation>
    <scope>NUCLEOTIDE SEQUENCE [LARGE SCALE GENOMIC DNA]</scope>
    <source>
        <strain evidence="3">RIFCSPLOWO2_12_FULL_64_10</strain>
    </source>
</reference>
<accession>A0A1F6CIB1</accession>
<comment type="caution">
    <text evidence="2">The sequence shown here is derived from an EMBL/GenBank/DDBJ whole genome shotgun (WGS) entry which is preliminary data.</text>
</comment>
<dbReference type="Proteomes" id="UP000178606">
    <property type="component" value="Unassembled WGS sequence"/>
</dbReference>
<dbReference type="EMBL" id="MFKF01000241">
    <property type="protein sequence ID" value="OGG48983.1"/>
    <property type="molecule type" value="Genomic_DNA"/>
</dbReference>
<gene>
    <name evidence="2" type="ORF">A3F84_08245</name>
</gene>
<evidence type="ECO:0000313" key="3">
    <source>
        <dbReference type="Proteomes" id="UP000178606"/>
    </source>
</evidence>
<dbReference type="InterPro" id="IPR027417">
    <property type="entry name" value="P-loop_NTPase"/>
</dbReference>
<protein>
    <recommendedName>
        <fullName evidence="1">AAA domain-containing protein</fullName>
    </recommendedName>
</protein>
<dbReference type="PANTHER" id="PTHR33295">
    <property type="entry name" value="ATPASE"/>
    <property type="match status" value="1"/>
</dbReference>
<organism evidence="2 3">
    <name type="scientific">Handelsmanbacteria sp. (strain RIFCSPLOWO2_12_FULL_64_10)</name>
    <dbReference type="NCBI Taxonomy" id="1817868"/>
    <lineage>
        <taxon>Bacteria</taxon>
        <taxon>Candidatus Handelsmaniibacteriota</taxon>
    </lineage>
</organism>
<dbReference type="PANTHER" id="PTHR33295:SF18">
    <property type="entry name" value="AAA+ ATPASE DOMAIN-CONTAINING PROTEIN"/>
    <property type="match status" value="1"/>
</dbReference>
<dbReference type="SUPFAM" id="SSF52540">
    <property type="entry name" value="P-loop containing nucleoside triphosphate hydrolases"/>
    <property type="match status" value="1"/>
</dbReference>
<dbReference type="Pfam" id="PF13173">
    <property type="entry name" value="AAA_14"/>
    <property type="match status" value="1"/>
</dbReference>
<evidence type="ECO:0000313" key="2">
    <source>
        <dbReference type="EMBL" id="OGG48983.1"/>
    </source>
</evidence>
<dbReference type="InterPro" id="IPR041682">
    <property type="entry name" value="AAA_14"/>
</dbReference>
<proteinExistence type="predicted"/>
<sequence length="188" mass="20980">MRLSDDLVRDLRRMNPWWEGEPLPVLPKTRRHLVGAIHRRLKSKLAPIVVVRGPRQIGKTIAQLHVLQDLLDRGVAPNRILRVQCDELPEIAAFSEPILRLVDWYEDAVIGKTLNKAAHQGESAYLFFDEVQSLKDWAPQLKSLVDSSTVQVLVTGSSSLCLELGRGLACRTTTIDAGTLLLTENTGD</sequence>
<dbReference type="AlphaFoldDB" id="A0A1F6CIB1"/>
<name>A0A1F6CIB1_HANXR</name>
<evidence type="ECO:0000259" key="1">
    <source>
        <dbReference type="Pfam" id="PF13173"/>
    </source>
</evidence>